<reference evidence="1" key="1">
    <citation type="submission" date="2022-10" db="EMBL/GenBank/DDBJ databases">
        <title>Puccinia triticina Genome sequencing and assembly.</title>
        <authorList>
            <person name="Li C."/>
        </authorList>
    </citation>
    <scope>NUCLEOTIDE SEQUENCE</scope>
    <source>
        <strain evidence="1">Pt15</strain>
    </source>
</reference>
<protein>
    <submittedName>
        <fullName evidence="1">Uncharacterized protein</fullName>
    </submittedName>
</protein>
<accession>A0ABY7CQ16</accession>
<dbReference type="RefSeq" id="XP_053022112.1">
    <property type="nucleotide sequence ID" value="XM_053170874.1"/>
</dbReference>
<dbReference type="Proteomes" id="UP001164743">
    <property type="component" value="Chromosome 7A"/>
</dbReference>
<name>A0ABY7CQ16_9BASI</name>
<evidence type="ECO:0000313" key="1">
    <source>
        <dbReference type="EMBL" id="WAQ86557.1"/>
    </source>
</evidence>
<gene>
    <name evidence="1" type="ORF">PtA15_7A283</name>
</gene>
<keyword evidence="2" id="KW-1185">Reference proteome</keyword>
<dbReference type="EMBL" id="CP110427">
    <property type="protein sequence ID" value="WAQ86557.1"/>
    <property type="molecule type" value="Genomic_DNA"/>
</dbReference>
<proteinExistence type="predicted"/>
<evidence type="ECO:0000313" key="2">
    <source>
        <dbReference type="Proteomes" id="UP001164743"/>
    </source>
</evidence>
<dbReference type="GeneID" id="77811769"/>
<organism evidence="1 2">
    <name type="scientific">Puccinia triticina</name>
    <dbReference type="NCBI Taxonomy" id="208348"/>
    <lineage>
        <taxon>Eukaryota</taxon>
        <taxon>Fungi</taxon>
        <taxon>Dikarya</taxon>
        <taxon>Basidiomycota</taxon>
        <taxon>Pucciniomycotina</taxon>
        <taxon>Pucciniomycetes</taxon>
        <taxon>Pucciniales</taxon>
        <taxon>Pucciniaceae</taxon>
        <taxon>Puccinia</taxon>
    </lineage>
</organism>
<sequence>MTNADAVSSWSANARTHLVLHLKIEPPWLPGHKKTSTQYALYAAHSNTALLGHTETSTALRLSSHPSSPRTP</sequence>